<dbReference type="Gene3D" id="3.40.50.300">
    <property type="entry name" value="P-loop containing nucleotide triphosphate hydrolases"/>
    <property type="match status" value="1"/>
</dbReference>
<dbReference type="NCBIfam" id="TIGR04406">
    <property type="entry name" value="LPS_export_lptB"/>
    <property type="match status" value="1"/>
</dbReference>
<evidence type="ECO:0000256" key="2">
    <source>
        <dbReference type="ARBA" id="ARBA00022741"/>
    </source>
</evidence>
<evidence type="ECO:0000256" key="1">
    <source>
        <dbReference type="ARBA" id="ARBA00022448"/>
    </source>
</evidence>
<dbReference type="KEGG" id="ccz:CCALI_01959"/>
<dbReference type="OrthoDB" id="9776369at2"/>
<evidence type="ECO:0000259" key="5">
    <source>
        <dbReference type="PROSITE" id="PS50893"/>
    </source>
</evidence>
<keyword evidence="3" id="KW-0067">ATP-binding</keyword>
<dbReference type="EMBL" id="HF951689">
    <property type="protein sequence ID" value="CCW35766.1"/>
    <property type="molecule type" value="Genomic_DNA"/>
</dbReference>
<dbReference type="Proteomes" id="UP000014227">
    <property type="component" value="Chromosome I"/>
</dbReference>
<evidence type="ECO:0000256" key="4">
    <source>
        <dbReference type="SAM" id="MobiDB-lite"/>
    </source>
</evidence>
<dbReference type="PATRIC" id="fig|1303518.3.peg.2015"/>
<dbReference type="STRING" id="454171.CP488_02133"/>
<proteinExistence type="predicted"/>
<dbReference type="InterPro" id="IPR051120">
    <property type="entry name" value="ABC_AA/LPS_Transport"/>
</dbReference>
<dbReference type="CDD" id="cd03218">
    <property type="entry name" value="ABC_YhbG"/>
    <property type="match status" value="1"/>
</dbReference>
<dbReference type="GO" id="GO:0005524">
    <property type="term" value="F:ATP binding"/>
    <property type="evidence" value="ECO:0007669"/>
    <property type="project" value="UniProtKB-KW"/>
</dbReference>
<dbReference type="InterPro" id="IPR003593">
    <property type="entry name" value="AAA+_ATPase"/>
</dbReference>
<dbReference type="GO" id="GO:0055085">
    <property type="term" value="P:transmembrane transport"/>
    <property type="evidence" value="ECO:0007669"/>
    <property type="project" value="InterPro"/>
</dbReference>
<keyword evidence="6" id="KW-0378">Hydrolase</keyword>
<organism evidence="6 7">
    <name type="scientific">Chthonomonas calidirosea (strain DSM 23976 / ICMP 18418 / T49)</name>
    <dbReference type="NCBI Taxonomy" id="1303518"/>
    <lineage>
        <taxon>Bacteria</taxon>
        <taxon>Bacillati</taxon>
        <taxon>Armatimonadota</taxon>
        <taxon>Chthonomonadia</taxon>
        <taxon>Chthonomonadales</taxon>
        <taxon>Chthonomonadaceae</taxon>
        <taxon>Chthonomonas</taxon>
    </lineage>
</organism>
<dbReference type="SUPFAM" id="SSF52540">
    <property type="entry name" value="P-loop containing nucleoside triphosphate hydrolases"/>
    <property type="match status" value="1"/>
</dbReference>
<dbReference type="HOGENOM" id="CLU_000604_1_2_0"/>
<dbReference type="InParanoid" id="S0EYW7"/>
<keyword evidence="7" id="KW-1185">Reference proteome</keyword>
<protein>
    <submittedName>
        <fullName evidence="6">ABC-type (Unclassified) transport system, ATPase component</fullName>
        <ecNumber evidence="6">3.6.3.-</ecNumber>
    </submittedName>
</protein>
<dbReference type="InterPro" id="IPR027417">
    <property type="entry name" value="P-loop_NTPase"/>
</dbReference>
<evidence type="ECO:0000313" key="6">
    <source>
        <dbReference type="EMBL" id="CCW35766.1"/>
    </source>
</evidence>
<keyword evidence="2" id="KW-0547">Nucleotide-binding</keyword>
<keyword evidence="1" id="KW-0813">Transport</keyword>
<feature type="domain" description="ABC transporter" evidence="5">
    <location>
        <begin position="3"/>
        <end position="237"/>
    </location>
</feature>
<dbReference type="InterPro" id="IPR003439">
    <property type="entry name" value="ABC_transporter-like_ATP-bd"/>
</dbReference>
<dbReference type="eggNOG" id="COG1137">
    <property type="taxonomic scope" value="Bacteria"/>
</dbReference>
<evidence type="ECO:0000256" key="3">
    <source>
        <dbReference type="ARBA" id="ARBA00022840"/>
    </source>
</evidence>
<dbReference type="PANTHER" id="PTHR45772:SF10">
    <property type="entry name" value="LIPOPOLYSACCHARIDE EXPORT SYSTEM ATP-BINDING PROTEIN LPTB"/>
    <property type="match status" value="1"/>
</dbReference>
<dbReference type="GO" id="GO:0043190">
    <property type="term" value="C:ATP-binding cassette (ABC) transporter complex"/>
    <property type="evidence" value="ECO:0007669"/>
    <property type="project" value="InterPro"/>
</dbReference>
<dbReference type="PROSITE" id="PS50893">
    <property type="entry name" value="ABC_TRANSPORTER_2"/>
    <property type="match status" value="1"/>
</dbReference>
<feature type="compositionally biased region" description="Basic and acidic residues" evidence="4">
    <location>
        <begin position="274"/>
        <end position="286"/>
    </location>
</feature>
<dbReference type="SMART" id="SM00382">
    <property type="entry name" value="AAA"/>
    <property type="match status" value="1"/>
</dbReference>
<sequence length="286" mass="32111">MKLRAENLVKVYRGRRVVNGISLEVEQGEVVGLLGPNGAGKTTTFYMIVGLVRPQSGHVYLDNREITRLPMYRRAREGIAYLPQEPSVFRNLTVEENLLLVLEAQPLTKAQRRQRMEELLGQLNIGHLRRSLGRLLSGGERRRVEIARALAAKPKFILLDEPFTGVDPLAIEDIGNIVHDLAKSENRIGILITDHNVEAMLDITERAYIIADGVKRVEGPAHTLLQDPVAIRSYFGERYTYSRGHGAHQGLRARAEAELREAGIAPWEAPETETTPKEKEPDHEAH</sequence>
<dbReference type="RefSeq" id="WP_016483291.1">
    <property type="nucleotide sequence ID" value="NC_021487.1"/>
</dbReference>
<feature type="region of interest" description="Disordered" evidence="4">
    <location>
        <begin position="261"/>
        <end position="286"/>
    </location>
</feature>
<dbReference type="PANTHER" id="PTHR45772">
    <property type="entry name" value="CONSERVED COMPONENT OF ABC TRANSPORTER FOR NATURAL AMINO ACIDS-RELATED"/>
    <property type="match status" value="1"/>
</dbReference>
<evidence type="ECO:0000313" key="7">
    <source>
        <dbReference type="Proteomes" id="UP000014227"/>
    </source>
</evidence>
<dbReference type="PROSITE" id="PS00211">
    <property type="entry name" value="ABC_TRANSPORTER_1"/>
    <property type="match status" value="1"/>
</dbReference>
<reference evidence="7" key="1">
    <citation type="submission" date="2013-03" db="EMBL/GenBank/DDBJ databases">
        <title>Genome sequence of Chthonomonas calidirosea, the first sequenced genome from the Armatimonadetes phylum (formally candidate division OP10).</title>
        <authorList>
            <person name="Lee K.C.Y."/>
            <person name="Morgan X.C."/>
            <person name="Dunfield P.F."/>
            <person name="Tamas I."/>
            <person name="Houghton K.M."/>
            <person name="Vyssotski M."/>
            <person name="Ryan J.L.J."/>
            <person name="Lagutin K."/>
            <person name="McDonald I.R."/>
            <person name="Stott M.B."/>
        </authorList>
    </citation>
    <scope>NUCLEOTIDE SEQUENCE [LARGE SCALE GENOMIC DNA]</scope>
    <source>
        <strain evidence="7">DSM 23976 / ICMP 18418 / T49</strain>
    </source>
</reference>
<dbReference type="EC" id="3.6.3.-" evidence="6"/>
<dbReference type="AlphaFoldDB" id="S0EYW7"/>
<accession>S0EYW7</accession>
<gene>
    <name evidence="6" type="ORF">CCALI_01959</name>
</gene>
<dbReference type="InterPro" id="IPR017871">
    <property type="entry name" value="ABC_transporter-like_CS"/>
</dbReference>
<dbReference type="GO" id="GO:0016887">
    <property type="term" value="F:ATP hydrolysis activity"/>
    <property type="evidence" value="ECO:0007669"/>
    <property type="project" value="InterPro"/>
</dbReference>
<dbReference type="InterPro" id="IPR030921">
    <property type="entry name" value="LPS_export_LptB"/>
</dbReference>
<name>S0EYW7_CHTCT</name>
<dbReference type="Pfam" id="PF00005">
    <property type="entry name" value="ABC_tran"/>
    <property type="match status" value="1"/>
</dbReference>